<dbReference type="SUPFAM" id="SSF51419">
    <property type="entry name" value="PLP-binding barrel"/>
    <property type="match status" value="1"/>
</dbReference>
<dbReference type="InterPro" id="IPR011078">
    <property type="entry name" value="PyrdxlP_homeostasis"/>
</dbReference>
<feature type="domain" description="Alanine racemase N-terminal" evidence="5">
    <location>
        <begin position="9"/>
        <end position="228"/>
    </location>
</feature>
<comment type="similarity">
    <text evidence="2 4">Belongs to the pyridoxal phosphate-binding protein YggS/PROSC family.</text>
</comment>
<accession>A0AAW8R1Q9</accession>
<organism evidence="6 7">
    <name type="scientific">Brumicola blandensis</name>
    <dbReference type="NCBI Taxonomy" id="3075611"/>
    <lineage>
        <taxon>Bacteria</taxon>
        <taxon>Pseudomonadati</taxon>
        <taxon>Pseudomonadota</taxon>
        <taxon>Gammaproteobacteria</taxon>
        <taxon>Alteromonadales</taxon>
        <taxon>Alteromonadaceae</taxon>
        <taxon>Brumicola</taxon>
    </lineage>
</organism>
<feature type="modified residue" description="N6-(pyridoxal phosphate)lysine" evidence="2 3">
    <location>
        <position position="37"/>
    </location>
</feature>
<dbReference type="NCBIfam" id="TIGR00044">
    <property type="entry name" value="YggS family pyridoxal phosphate-dependent enzyme"/>
    <property type="match status" value="1"/>
</dbReference>
<dbReference type="FunFam" id="3.20.20.10:FF:000018">
    <property type="entry name" value="Pyridoxal phosphate homeostasis protein"/>
    <property type="match status" value="1"/>
</dbReference>
<dbReference type="HAMAP" id="MF_02087">
    <property type="entry name" value="PLP_homeostasis"/>
    <property type="match status" value="1"/>
</dbReference>
<dbReference type="Gene3D" id="3.20.20.10">
    <property type="entry name" value="Alanine racemase"/>
    <property type="match status" value="1"/>
</dbReference>
<comment type="cofactor">
    <cofactor evidence="3">
        <name>pyridoxal 5'-phosphate</name>
        <dbReference type="ChEBI" id="CHEBI:597326"/>
    </cofactor>
</comment>
<evidence type="ECO:0000256" key="3">
    <source>
        <dbReference type="PIRSR" id="PIRSR004848-1"/>
    </source>
</evidence>
<dbReference type="CDD" id="cd06824">
    <property type="entry name" value="PLPDE_III_Yggs_like"/>
    <property type="match status" value="1"/>
</dbReference>
<evidence type="ECO:0000313" key="7">
    <source>
        <dbReference type="Proteomes" id="UP001249020"/>
    </source>
</evidence>
<dbReference type="Proteomes" id="UP001249020">
    <property type="component" value="Unassembled WGS sequence"/>
</dbReference>
<dbReference type="RefSeq" id="WP_311361979.1">
    <property type="nucleotide sequence ID" value="NZ_JAVRIE010000004.1"/>
</dbReference>
<dbReference type="Pfam" id="PF01168">
    <property type="entry name" value="Ala_racemase_N"/>
    <property type="match status" value="1"/>
</dbReference>
<evidence type="ECO:0000256" key="4">
    <source>
        <dbReference type="RuleBase" id="RU004514"/>
    </source>
</evidence>
<comment type="caution">
    <text evidence="6">The sequence shown here is derived from an EMBL/GenBank/DDBJ whole genome shotgun (WGS) entry which is preliminary data.</text>
</comment>
<evidence type="ECO:0000256" key="1">
    <source>
        <dbReference type="ARBA" id="ARBA00022898"/>
    </source>
</evidence>
<dbReference type="InterPro" id="IPR001608">
    <property type="entry name" value="Ala_racemase_N"/>
</dbReference>
<comment type="function">
    <text evidence="2">Pyridoxal 5'-phosphate (PLP)-binding protein, which is involved in PLP homeostasis.</text>
</comment>
<evidence type="ECO:0000313" key="6">
    <source>
        <dbReference type="EMBL" id="MDT0583211.1"/>
    </source>
</evidence>
<dbReference type="PIRSF" id="PIRSF004848">
    <property type="entry name" value="YBL036c_PLPDEIII"/>
    <property type="match status" value="1"/>
</dbReference>
<dbReference type="PROSITE" id="PS01211">
    <property type="entry name" value="UPF0001"/>
    <property type="match status" value="1"/>
</dbReference>
<keyword evidence="1 2" id="KW-0663">Pyridoxal phosphate</keyword>
<protein>
    <recommendedName>
        <fullName evidence="2">Pyridoxal phosphate homeostasis protein</fullName>
        <shortName evidence="2">PLP homeostasis protein</shortName>
    </recommendedName>
</protein>
<dbReference type="GO" id="GO:0030170">
    <property type="term" value="F:pyridoxal phosphate binding"/>
    <property type="evidence" value="ECO:0007669"/>
    <property type="project" value="UniProtKB-UniRule"/>
</dbReference>
<dbReference type="AlphaFoldDB" id="A0AAW8R1Q9"/>
<gene>
    <name evidence="6" type="ORF">RM544_11730</name>
</gene>
<reference evidence="6 7" key="1">
    <citation type="submission" date="2023-09" db="EMBL/GenBank/DDBJ databases">
        <authorList>
            <person name="Rey-Velasco X."/>
        </authorList>
    </citation>
    <scope>NUCLEOTIDE SEQUENCE [LARGE SCALE GENOMIC DNA]</scope>
    <source>
        <strain evidence="6 7">W409</strain>
    </source>
</reference>
<name>A0AAW8R1Q9_9ALTE</name>
<dbReference type="EMBL" id="JAVRIE010000004">
    <property type="protein sequence ID" value="MDT0583211.1"/>
    <property type="molecule type" value="Genomic_DNA"/>
</dbReference>
<keyword evidence="7" id="KW-1185">Reference proteome</keyword>
<dbReference type="PANTHER" id="PTHR10146:SF14">
    <property type="entry name" value="PYRIDOXAL PHOSPHATE HOMEOSTASIS PROTEIN"/>
    <property type="match status" value="1"/>
</dbReference>
<dbReference type="InterPro" id="IPR029066">
    <property type="entry name" value="PLP-binding_barrel"/>
</dbReference>
<proteinExistence type="inferred from homology"/>
<sequence>MTNQIAENLEAIHAEIQHCARLAGRAANNIELLAVSKTKPVSDIVLAYEAGHRSFGENYVQEGVDKIAELKHLSDISWHFIGPLQSNKSRLVAENFDWMHSLDRLKIASRLNEQRPAFAEPLNICVQINIDEEESKAGVLPSELMPLLEQLAPLSKLKVRGLMAIPKSSKVKSEQLASFQKMHDLFATCQQKYPQFDTLSIGMSADLCAAIENGSTMVRIGTAIFGARD</sequence>
<dbReference type="PANTHER" id="PTHR10146">
    <property type="entry name" value="PROLINE SYNTHETASE CO-TRANSCRIBED BACTERIAL HOMOLOG PROTEIN"/>
    <property type="match status" value="1"/>
</dbReference>
<evidence type="ECO:0000256" key="2">
    <source>
        <dbReference type="HAMAP-Rule" id="MF_02087"/>
    </source>
</evidence>
<evidence type="ECO:0000259" key="5">
    <source>
        <dbReference type="Pfam" id="PF01168"/>
    </source>
</evidence>